<dbReference type="Gene3D" id="3.50.50.60">
    <property type="entry name" value="FAD/NAD(P)-binding domain"/>
    <property type="match status" value="1"/>
</dbReference>
<feature type="domain" description="FAD dependent oxidoreductase" evidence="6">
    <location>
        <begin position="8"/>
        <end position="383"/>
    </location>
</feature>
<keyword evidence="4" id="KW-0274">FAD</keyword>
<dbReference type="InterPro" id="IPR036188">
    <property type="entry name" value="FAD/NAD-bd_sf"/>
</dbReference>
<comment type="cofactor">
    <cofactor evidence="1">
        <name>FAD</name>
        <dbReference type="ChEBI" id="CHEBI:57692"/>
    </cofactor>
</comment>
<dbReference type="Proteomes" id="UP000623129">
    <property type="component" value="Unassembled WGS sequence"/>
</dbReference>
<dbReference type="InterPro" id="IPR006076">
    <property type="entry name" value="FAD-dep_OxRdtase"/>
</dbReference>
<proteinExistence type="inferred from homology"/>
<evidence type="ECO:0000313" key="8">
    <source>
        <dbReference type="Proteomes" id="UP000623129"/>
    </source>
</evidence>
<dbReference type="EMBL" id="SWLB01000004">
    <property type="protein sequence ID" value="KAF3338860.1"/>
    <property type="molecule type" value="Genomic_DNA"/>
</dbReference>
<dbReference type="GO" id="GO:0050660">
    <property type="term" value="F:flavin adenine dinucleotide binding"/>
    <property type="evidence" value="ECO:0007669"/>
    <property type="project" value="InterPro"/>
</dbReference>
<dbReference type="Gene3D" id="3.30.9.10">
    <property type="entry name" value="D-Amino Acid Oxidase, subunit A, domain 2"/>
    <property type="match status" value="1"/>
</dbReference>
<dbReference type="AlphaFoldDB" id="A0A833R5Y6"/>
<dbReference type="SUPFAM" id="SSF51905">
    <property type="entry name" value="FAD/NAD(P)-binding domain"/>
    <property type="match status" value="1"/>
</dbReference>
<evidence type="ECO:0000256" key="3">
    <source>
        <dbReference type="ARBA" id="ARBA00022630"/>
    </source>
</evidence>
<evidence type="ECO:0000256" key="2">
    <source>
        <dbReference type="ARBA" id="ARBA00010989"/>
    </source>
</evidence>
<dbReference type="PANTHER" id="PTHR10961">
    <property type="entry name" value="PEROXISOMAL SARCOSINE OXIDASE"/>
    <property type="match status" value="1"/>
</dbReference>
<evidence type="ECO:0000313" key="7">
    <source>
        <dbReference type="EMBL" id="KAF3338860.1"/>
    </source>
</evidence>
<reference evidence="7" key="1">
    <citation type="submission" date="2020-01" db="EMBL/GenBank/DDBJ databases">
        <title>Genome sequence of Kobresia littledalei, the first chromosome-level genome in the family Cyperaceae.</title>
        <authorList>
            <person name="Qu G."/>
        </authorList>
    </citation>
    <scope>NUCLEOTIDE SEQUENCE</scope>
    <source>
        <strain evidence="7">C.B.Clarke</strain>
        <tissue evidence="7">Leaf</tissue>
    </source>
</reference>
<accession>A0A833R5Y6</accession>
<evidence type="ECO:0000256" key="4">
    <source>
        <dbReference type="ARBA" id="ARBA00022827"/>
    </source>
</evidence>
<name>A0A833R5Y6_9POAL</name>
<keyword evidence="8" id="KW-1185">Reference proteome</keyword>
<dbReference type="SUPFAM" id="SSF54373">
    <property type="entry name" value="FAD-linked reductases, C-terminal domain"/>
    <property type="match status" value="1"/>
</dbReference>
<gene>
    <name evidence="7" type="ORF">FCM35_KLT16331</name>
</gene>
<comment type="caution">
    <text evidence="7">The sequence shown here is derived from an EMBL/GenBank/DDBJ whole genome shotgun (WGS) entry which is preliminary data.</text>
</comment>
<comment type="similarity">
    <text evidence="2">Belongs to the MSOX/MTOX family.</text>
</comment>
<keyword evidence="5" id="KW-0560">Oxidoreductase</keyword>
<dbReference type="Pfam" id="PF01266">
    <property type="entry name" value="DAO"/>
    <property type="match status" value="1"/>
</dbReference>
<dbReference type="PANTHER" id="PTHR10961:SF7">
    <property type="entry name" value="FAD DEPENDENT OXIDOREDUCTASE DOMAIN-CONTAINING PROTEIN"/>
    <property type="match status" value="1"/>
</dbReference>
<protein>
    <submittedName>
        <fullName evidence="7">Sarcosine oxidase</fullName>
    </submittedName>
</protein>
<sequence>MDSSSYFDVIVIGAGIMGSCAAYHLSKLNQKTLLLEQFDLLHPLGSSHGHSRTTRLTYPESFYPPLVSLSRSLFLSAESEAGYTVLSPTPQLDMGPLSDLSFKSCIDNSSSTEHTLLDKKSLKERFSGAFDLPEADGWTALETPLGGVLNPTKSVAMFQSLAARHGAVIRDRTEVTGIKKEAALEAVQVLTARGEVLYGKKVIITAGAWAHNLVQSVSGIEIPIEPVHTLICYWKIREGREGELTAAAGFPTFASYGDPYIYGTPCIEYPNLIKIAMHGGIPCDPDRRDWQVGSRAAASLKEPNVNELVDPVVQWISKFMPAHVESSNGPVMTQACMYSMTPDGDFIIDFLGGEFGKDVVVAGGFSGHGFKMGPAVGKILAEMAVQGVAAVPDGVDMGMFSIARFQNNTGGNAKVHAAQVSVHKT</sequence>
<dbReference type="InterPro" id="IPR045170">
    <property type="entry name" value="MTOX"/>
</dbReference>
<evidence type="ECO:0000256" key="5">
    <source>
        <dbReference type="ARBA" id="ARBA00023002"/>
    </source>
</evidence>
<keyword evidence="3" id="KW-0285">Flavoprotein</keyword>
<dbReference type="OrthoDB" id="424974at2759"/>
<organism evidence="7 8">
    <name type="scientific">Carex littledalei</name>
    <dbReference type="NCBI Taxonomy" id="544730"/>
    <lineage>
        <taxon>Eukaryota</taxon>
        <taxon>Viridiplantae</taxon>
        <taxon>Streptophyta</taxon>
        <taxon>Embryophyta</taxon>
        <taxon>Tracheophyta</taxon>
        <taxon>Spermatophyta</taxon>
        <taxon>Magnoliopsida</taxon>
        <taxon>Liliopsida</taxon>
        <taxon>Poales</taxon>
        <taxon>Cyperaceae</taxon>
        <taxon>Cyperoideae</taxon>
        <taxon>Cariceae</taxon>
        <taxon>Carex</taxon>
        <taxon>Carex subgen. Euthyceras</taxon>
    </lineage>
</organism>
<evidence type="ECO:0000259" key="6">
    <source>
        <dbReference type="Pfam" id="PF01266"/>
    </source>
</evidence>
<dbReference type="GO" id="GO:0008115">
    <property type="term" value="F:sarcosine oxidase activity"/>
    <property type="evidence" value="ECO:0007669"/>
    <property type="project" value="TreeGrafter"/>
</dbReference>
<evidence type="ECO:0000256" key="1">
    <source>
        <dbReference type="ARBA" id="ARBA00001974"/>
    </source>
</evidence>